<dbReference type="InterPro" id="IPR001437">
    <property type="entry name" value="Tscrpt_elong_fac_GreA/B_C"/>
</dbReference>
<dbReference type="InterPro" id="IPR022691">
    <property type="entry name" value="Tscrpt_elong_fac_GreA/B_N"/>
</dbReference>
<dbReference type="Pfam" id="PF01272">
    <property type="entry name" value="GreA_GreB"/>
    <property type="match status" value="1"/>
</dbReference>
<reference evidence="5 6" key="1">
    <citation type="submission" date="2014-04" db="EMBL/GenBank/DDBJ databases">
        <title>The Genome Sequence of Thermoanaerobaculum aquaticum MP-01, The First Cultivated Group 23 Acidobacterium.</title>
        <authorList>
            <person name="Stamps B.W."/>
            <person name="Losey N.A."/>
            <person name="Lawson P.A."/>
            <person name="Stevenson B.S."/>
        </authorList>
    </citation>
    <scope>NUCLEOTIDE SEQUENCE [LARGE SCALE GENOMIC DNA]</scope>
    <source>
        <strain evidence="5 6">MP-01</strain>
    </source>
</reference>
<dbReference type="Pfam" id="PF03449">
    <property type="entry name" value="GreA_GreB_N"/>
    <property type="match status" value="1"/>
</dbReference>
<dbReference type="PANTHER" id="PTHR30437:SF4">
    <property type="entry name" value="TRANSCRIPTION ELONGATION FACTOR GREA"/>
    <property type="match status" value="1"/>
</dbReference>
<dbReference type="InterPro" id="IPR023459">
    <property type="entry name" value="Tscrpt_elong_fac_GreA/B_fam"/>
</dbReference>
<keyword evidence="1" id="KW-0805">Transcription regulation</keyword>
<comment type="caution">
    <text evidence="5">The sequence shown here is derived from an EMBL/GenBank/DDBJ whole genome shotgun (WGS) entry which is preliminary data.</text>
</comment>
<keyword evidence="2" id="KW-0804">Transcription</keyword>
<dbReference type="GO" id="GO:0003677">
    <property type="term" value="F:DNA binding"/>
    <property type="evidence" value="ECO:0007669"/>
    <property type="project" value="InterPro"/>
</dbReference>
<evidence type="ECO:0000256" key="1">
    <source>
        <dbReference type="ARBA" id="ARBA00023015"/>
    </source>
</evidence>
<dbReference type="SUPFAM" id="SSF46557">
    <property type="entry name" value="GreA transcript cleavage protein, N-terminal domain"/>
    <property type="match status" value="1"/>
</dbReference>
<dbReference type="STRING" id="1312852.EG19_10045"/>
<dbReference type="GO" id="GO:0006354">
    <property type="term" value="P:DNA-templated transcription elongation"/>
    <property type="evidence" value="ECO:0007669"/>
    <property type="project" value="TreeGrafter"/>
</dbReference>
<feature type="domain" description="Transcription elongation factor GreA/GreB N-terminal" evidence="4">
    <location>
        <begin position="545"/>
        <end position="607"/>
    </location>
</feature>
<dbReference type="GO" id="GO:0032784">
    <property type="term" value="P:regulation of DNA-templated transcription elongation"/>
    <property type="evidence" value="ECO:0007669"/>
    <property type="project" value="InterPro"/>
</dbReference>
<dbReference type="GO" id="GO:0070063">
    <property type="term" value="F:RNA polymerase binding"/>
    <property type="evidence" value="ECO:0007669"/>
    <property type="project" value="InterPro"/>
</dbReference>
<evidence type="ECO:0000313" key="6">
    <source>
        <dbReference type="Proteomes" id="UP000027284"/>
    </source>
</evidence>
<evidence type="ECO:0000259" key="4">
    <source>
        <dbReference type="Pfam" id="PF03449"/>
    </source>
</evidence>
<dbReference type="Gene3D" id="3.10.50.30">
    <property type="entry name" value="Transcription elongation factor, GreA/GreB, C-terminal domain"/>
    <property type="match status" value="1"/>
</dbReference>
<dbReference type="InterPro" id="IPR036805">
    <property type="entry name" value="Tscrpt_elong_fac_GreA/B_N_sf"/>
</dbReference>
<evidence type="ECO:0008006" key="7">
    <source>
        <dbReference type="Google" id="ProtNLM"/>
    </source>
</evidence>
<dbReference type="Proteomes" id="UP000027284">
    <property type="component" value="Unassembled WGS sequence"/>
</dbReference>
<dbReference type="OrthoDB" id="9808774at2"/>
<evidence type="ECO:0000256" key="2">
    <source>
        <dbReference type="ARBA" id="ARBA00023163"/>
    </source>
</evidence>
<dbReference type="Gene3D" id="1.10.287.180">
    <property type="entry name" value="Transcription elongation factor, GreA/GreB, N-terminal domain"/>
    <property type="match status" value="1"/>
</dbReference>
<evidence type="ECO:0000259" key="3">
    <source>
        <dbReference type="Pfam" id="PF01272"/>
    </source>
</evidence>
<dbReference type="AlphaFoldDB" id="A0A062Y2V9"/>
<dbReference type="InterPro" id="IPR036953">
    <property type="entry name" value="GreA/GreB_C_sf"/>
</dbReference>
<organism evidence="5 6">
    <name type="scientific">Thermoanaerobaculum aquaticum</name>
    <dbReference type="NCBI Taxonomy" id="1312852"/>
    <lineage>
        <taxon>Bacteria</taxon>
        <taxon>Pseudomonadati</taxon>
        <taxon>Acidobacteriota</taxon>
        <taxon>Thermoanaerobaculia</taxon>
        <taxon>Thermoanaerobaculales</taxon>
        <taxon>Thermoanaerobaculaceae</taxon>
        <taxon>Thermoanaerobaculum</taxon>
    </lineage>
</organism>
<dbReference type="EMBL" id="JMFG01000005">
    <property type="protein sequence ID" value="KDA54756.1"/>
    <property type="molecule type" value="Genomic_DNA"/>
</dbReference>
<sequence length="697" mass="77194">MSWLAEFEALIAEGKGQSIEEFWLSKLELGVDDPDPFLAANLALRRAGKKKEALLLLELAWEQAREQKAWRAVRAFAEECLRLGVGDQAKLRADLEEAIRHLWNGRPSLSALLAHFNLRQHKNPVDACEELETWLRHDVGEVFAMAGRGPGRVVEANPKVGVLRLDFEKEKKVPVPIGAASRHLFPLPPGHFLRRRLEEPAALRQELLADPPDALVALLRSFGKPLSVAEIREALGSLLADSEWASWWNKAKKSEFVVAEGKGASVRYRALAASEAVEELGQRFAAADFAEKLELARRAKKGTPLAREMAQALLAAAQREPAKEAFAALDAARKLGAAEEDVARAKATILEKQPALELARELTEASHRQEVLQYLLDRGDAEALAGWLFLETNPRLLRLAAEKLLELGERAKLEQFFGQVFLHPARFAAAWVWAMELTEGPVAKLVAAKKNPAAVLRLVDAGERKEFAPYRARIRALLSPSSWVAEVLKKDLTEEQARRLYHILQAPGVLKEERAWLKRAVLARFPQLAAGAAEDTAVPALPKTVAWLRQQLDNLLHREIPATLKAIQTAREEGDLRENFEYHAQRARQELLSARAAKLQADLSRIKLIEPAQVDTSKVRIGCQVELQAPEGSTRTVAILGPYEANPEAGIYSHASGVGEALLGRVVGDEVQLEGKTYRIARIAPVDEAHVPLREAL</sequence>
<dbReference type="SUPFAM" id="SSF54534">
    <property type="entry name" value="FKBP-like"/>
    <property type="match status" value="1"/>
</dbReference>
<dbReference type="RefSeq" id="WP_053334776.1">
    <property type="nucleotide sequence ID" value="NZ_JMFG01000005.1"/>
</dbReference>
<gene>
    <name evidence="5" type="ORF">EG19_10045</name>
</gene>
<proteinExistence type="predicted"/>
<feature type="domain" description="Transcription elongation factor GreA/GreB C-terminal" evidence="3">
    <location>
        <begin position="616"/>
        <end position="677"/>
    </location>
</feature>
<evidence type="ECO:0000313" key="5">
    <source>
        <dbReference type="EMBL" id="KDA54756.1"/>
    </source>
</evidence>
<dbReference type="PANTHER" id="PTHR30437">
    <property type="entry name" value="TRANSCRIPTION ELONGATION FACTOR GREA"/>
    <property type="match status" value="1"/>
</dbReference>
<keyword evidence="6" id="KW-1185">Reference proteome</keyword>
<name>A0A062Y2V9_9BACT</name>
<protein>
    <recommendedName>
        <fullName evidence="7">Transcription elongation factor GreA</fullName>
    </recommendedName>
</protein>
<accession>A0A062Y2V9</accession>